<evidence type="ECO:0000313" key="3">
    <source>
        <dbReference type="EMBL" id="HIX19310.1"/>
    </source>
</evidence>
<dbReference type="Gene3D" id="2.40.128.130">
    <property type="entry name" value="Autotransporter beta-domain"/>
    <property type="match status" value="1"/>
</dbReference>
<dbReference type="AlphaFoldDB" id="A0A9D2AGG6"/>
<reference evidence="3" key="1">
    <citation type="journal article" date="2021" name="PeerJ">
        <title>Extensive microbial diversity within the chicken gut microbiome revealed by metagenomics and culture.</title>
        <authorList>
            <person name="Gilroy R."/>
            <person name="Ravi A."/>
            <person name="Getino M."/>
            <person name="Pursley I."/>
            <person name="Horton D.L."/>
            <person name="Alikhan N.F."/>
            <person name="Baker D."/>
            <person name="Gharbi K."/>
            <person name="Hall N."/>
            <person name="Watson M."/>
            <person name="Adriaenssens E.M."/>
            <person name="Foster-Nyarko E."/>
            <person name="Jarju S."/>
            <person name="Secka A."/>
            <person name="Antonio M."/>
            <person name="Oren A."/>
            <person name="Chaudhuri R.R."/>
            <person name="La Ragione R."/>
            <person name="Hildebrand F."/>
            <person name="Pallen M.J."/>
        </authorList>
    </citation>
    <scope>NUCLEOTIDE SEQUENCE</scope>
    <source>
        <strain evidence="3">14975</strain>
    </source>
</reference>
<dbReference type="PROSITE" id="PS51208">
    <property type="entry name" value="AUTOTRANSPORTER"/>
    <property type="match status" value="1"/>
</dbReference>
<dbReference type="SMART" id="SM00869">
    <property type="entry name" value="Autotransporter"/>
    <property type="match status" value="1"/>
</dbReference>
<evidence type="ECO:0000256" key="1">
    <source>
        <dbReference type="SAM" id="SignalP"/>
    </source>
</evidence>
<evidence type="ECO:0000259" key="2">
    <source>
        <dbReference type="PROSITE" id="PS51208"/>
    </source>
</evidence>
<dbReference type="InterPro" id="IPR036709">
    <property type="entry name" value="Autotransporte_beta_dom_sf"/>
</dbReference>
<comment type="caution">
    <text evidence="3">The sequence shown here is derived from an EMBL/GenBank/DDBJ whole genome shotgun (WGS) entry which is preliminary data.</text>
</comment>
<dbReference type="Pfam" id="PF03797">
    <property type="entry name" value="Autotransporter"/>
    <property type="match status" value="1"/>
</dbReference>
<proteinExistence type="predicted"/>
<sequence>MKKTMTILAALALGAGTQTVLAAVPDALRPADGGIIVVGEGETRSGSEFADVWSIQQNVGASNADRTALVKDGQGTLVFDQDTQINHSLVVREGTMIVKDSALTNVTTLESPNLTVGGTNAHLILDAAEYTHGAGYVSAVVVGGRDGDGSLTLMNGSFMKSVQGLFAGYPSVDHLTTTANPNQFTDAHVAGTYLSSDENDGLYRDQNPEQKFSSDYTYTGPASADIRMSEATINILSGSRYEVGTALYLENALVNISGEGSLLHVGARATGIDSSIGVSSFSDGGHYQTNVVINVTDGGKLQMDCTTGERNGIPLSQGMAFLGYGSASAQINVSGVGSTIEIHNAVLSSSLQDSGSTVTAQINVTGGAKAVVDKIFAGGATKDTSGLSVIYVDAASSYEGDHADLDYGSKFINEGHTTLKGLTYYSLYYSWNAGTGQFDPVYELISSSLKVVNDGIFLNAAGATLEVGEGGSFRLEKGGTLLNYGEISQLNGTSPVCSVDALSLLGNYGTMNVPVENSGTVLGSGTFLDYMAKGGSVTYVGTPMFEDGVLSSTASQAGVMNAGIFRAEEGTSLVFFVDGDVAATQENDGSGTYSNIVVDDGGLTADAGISAELVLGSGAFKRAMARADKAIPLQLVTEQAEAADAAATDRTLDLNMTYQVSGEHAELFSVDENGILRLVLAPDAVAAATVHGASDVLNTLWTSTGMVQDFARKAVMTQAASRLSSPQTRMPDASEHVTGVDLWGSGLGYFANMGGAHGFDFNSGGYAVGCDAELLRESTQSARVGLAFGQGFGTFKSDAGSTVDQDALMVALYGGADRRLRDDLWLYVGGYAAYGRVDNEARTRFMDGSPGAADWDDDVWSFGLQAELNYKVSDYFTVTPFTGLDYVYGSHGSLTEDFGDGLQRRYGRGAMQVWRVPVGVRFSTSMALWDKAVVIPELSVAYVGDISRSNPHATVEVAGSKARVHGSNPGRSALMLQAGATFILDERWSTGAAYHLEARSGQTAQGVNAYLRYRF</sequence>
<evidence type="ECO:0000313" key="4">
    <source>
        <dbReference type="Proteomes" id="UP000823964"/>
    </source>
</evidence>
<feature type="chain" id="PRO_5038342132" evidence="1">
    <location>
        <begin position="23"/>
        <end position="1015"/>
    </location>
</feature>
<protein>
    <submittedName>
        <fullName evidence="3">Autotransporter outer membrane beta-barrel domain-containing protein</fullName>
    </submittedName>
</protein>
<feature type="signal peptide" evidence="1">
    <location>
        <begin position="1"/>
        <end position="22"/>
    </location>
</feature>
<dbReference type="InterPro" id="IPR005546">
    <property type="entry name" value="Autotransporte_beta"/>
</dbReference>
<feature type="domain" description="Autotransporter" evidence="2">
    <location>
        <begin position="735"/>
        <end position="1015"/>
    </location>
</feature>
<dbReference type="SUPFAM" id="SSF103515">
    <property type="entry name" value="Autotransporter"/>
    <property type="match status" value="1"/>
</dbReference>
<reference evidence="3" key="2">
    <citation type="submission" date="2021-04" db="EMBL/GenBank/DDBJ databases">
        <authorList>
            <person name="Gilroy R."/>
        </authorList>
    </citation>
    <scope>NUCLEOTIDE SEQUENCE</scope>
    <source>
        <strain evidence="3">14975</strain>
    </source>
</reference>
<dbReference type="EMBL" id="DXFQ01000026">
    <property type="protein sequence ID" value="HIX19310.1"/>
    <property type="molecule type" value="Genomic_DNA"/>
</dbReference>
<organism evidence="3 4">
    <name type="scientific">Candidatus Akkermansia intestinigallinarum</name>
    <dbReference type="NCBI Taxonomy" id="2838431"/>
    <lineage>
        <taxon>Bacteria</taxon>
        <taxon>Pseudomonadati</taxon>
        <taxon>Verrucomicrobiota</taxon>
        <taxon>Verrucomicrobiia</taxon>
        <taxon>Verrucomicrobiales</taxon>
        <taxon>Akkermansiaceae</taxon>
        <taxon>Akkermansia</taxon>
    </lineage>
</organism>
<gene>
    <name evidence="3" type="ORF">H9862_01755</name>
</gene>
<keyword evidence="1" id="KW-0732">Signal</keyword>
<dbReference type="Proteomes" id="UP000823964">
    <property type="component" value="Unassembled WGS sequence"/>
</dbReference>
<accession>A0A9D2AGG6</accession>
<name>A0A9D2AGG6_9BACT</name>